<dbReference type="AlphaFoldDB" id="A0A2X0KHC4"/>
<organism evidence="6 7">
    <name type="scientific">Microbotryum saponariae</name>
    <dbReference type="NCBI Taxonomy" id="289078"/>
    <lineage>
        <taxon>Eukaryota</taxon>
        <taxon>Fungi</taxon>
        <taxon>Dikarya</taxon>
        <taxon>Basidiomycota</taxon>
        <taxon>Pucciniomycotina</taxon>
        <taxon>Microbotryomycetes</taxon>
        <taxon>Microbotryales</taxon>
        <taxon>Microbotryaceae</taxon>
        <taxon>Microbotryum</taxon>
    </lineage>
</organism>
<dbReference type="Proteomes" id="UP000249723">
    <property type="component" value="Unassembled WGS sequence"/>
</dbReference>
<keyword evidence="3" id="KW-0653">Protein transport</keyword>
<gene>
    <name evidence="6" type="ORF">BZ3500_MVSOF-1268-A1-R1_CHR1-3G02481</name>
</gene>
<dbReference type="STRING" id="289078.A0A2X0KHC4"/>
<evidence type="ECO:0000256" key="2">
    <source>
        <dbReference type="ARBA" id="ARBA00022448"/>
    </source>
</evidence>
<dbReference type="GO" id="GO:0043328">
    <property type="term" value="P:protein transport to vacuole involved in ubiquitin-dependent protein catabolic process via the multivesicular body sorting pathway"/>
    <property type="evidence" value="ECO:0007669"/>
    <property type="project" value="TreeGrafter"/>
</dbReference>
<evidence type="ECO:0000256" key="3">
    <source>
        <dbReference type="ARBA" id="ARBA00022927"/>
    </source>
</evidence>
<feature type="compositionally biased region" description="Polar residues" evidence="5">
    <location>
        <begin position="1"/>
        <end position="20"/>
    </location>
</feature>
<dbReference type="Gene3D" id="1.10.10.570">
    <property type="entry name" value="Winged helix' DNA-binding domain. Chain C. Domain 1"/>
    <property type="match status" value="1"/>
</dbReference>
<dbReference type="GO" id="GO:0042803">
    <property type="term" value="F:protein homodimerization activity"/>
    <property type="evidence" value="ECO:0007669"/>
    <property type="project" value="TreeGrafter"/>
</dbReference>
<evidence type="ECO:0000313" key="7">
    <source>
        <dbReference type="Proteomes" id="UP000249723"/>
    </source>
</evidence>
<dbReference type="InterPro" id="IPR036388">
    <property type="entry name" value="WH-like_DNA-bd_sf"/>
</dbReference>
<dbReference type="FunFam" id="1.10.10.10:FF:000141">
    <property type="entry name" value="vacuolar protein-sorting-associated protein 25"/>
    <property type="match status" value="1"/>
</dbReference>
<dbReference type="GO" id="GO:0016236">
    <property type="term" value="P:macroautophagy"/>
    <property type="evidence" value="ECO:0007669"/>
    <property type="project" value="UniProtKB-ARBA"/>
</dbReference>
<proteinExistence type="inferred from homology"/>
<evidence type="ECO:0000256" key="1">
    <source>
        <dbReference type="ARBA" id="ARBA00009674"/>
    </source>
</evidence>
<accession>A0A2X0KHC4</accession>
<dbReference type="SUPFAM" id="SSF46785">
    <property type="entry name" value="Winged helix' DNA-binding domain"/>
    <property type="match status" value="2"/>
</dbReference>
<name>A0A2X0KHC4_9BASI</name>
<dbReference type="InterPro" id="IPR014041">
    <property type="entry name" value="ESCRT-II_cplx_Vps25-sub_N"/>
</dbReference>
<dbReference type="InterPro" id="IPR036390">
    <property type="entry name" value="WH_DNA-bd_sf"/>
</dbReference>
<dbReference type="PANTHER" id="PTHR13149">
    <property type="entry name" value="VACUOLAR PROTEIN SORTING-ASSOCIATED PROTEIN VPS25"/>
    <property type="match status" value="1"/>
</dbReference>
<evidence type="ECO:0000313" key="6">
    <source>
        <dbReference type="EMBL" id="SCZ91018.1"/>
    </source>
</evidence>
<dbReference type="GO" id="GO:0000814">
    <property type="term" value="C:ESCRT II complex"/>
    <property type="evidence" value="ECO:0007669"/>
    <property type="project" value="InterPro"/>
</dbReference>
<comment type="similarity">
    <text evidence="1">Belongs to the VPS25 family.</text>
</comment>
<sequence length="253" mass="28220">MHTRPTPLSTGGSSLASKPSNGVGGLKGESLKLSLQPTTTSTGFVFPSLYSFPPFFTQQPTESTWSHQRSQWTTLILAYARHHRIFRFDISEATCTHELFNNTAIKRTCPASVGGRRCRLSHRRPPLTEPLPSLVTGRVNIPLLRAVLDFMTSSGTAEYDTKPLKGQLPTGALVYWKTPDEWALAIYTWVKDKGLTNSIMTFWELTEANEVETAEFYQLHETILRKALEILARQGKCQVFRGVGEDGDGVKFA</sequence>
<evidence type="ECO:0000256" key="5">
    <source>
        <dbReference type="SAM" id="MobiDB-lite"/>
    </source>
</evidence>
<dbReference type="GO" id="GO:0005198">
    <property type="term" value="F:structural molecule activity"/>
    <property type="evidence" value="ECO:0007669"/>
    <property type="project" value="TreeGrafter"/>
</dbReference>
<dbReference type="PANTHER" id="PTHR13149:SF0">
    <property type="entry name" value="VACUOLAR PROTEIN-SORTING-ASSOCIATED PROTEIN 25"/>
    <property type="match status" value="1"/>
</dbReference>
<evidence type="ECO:0000256" key="4">
    <source>
        <dbReference type="ARBA" id="ARBA00030094"/>
    </source>
</evidence>
<dbReference type="OrthoDB" id="245150at2759"/>
<dbReference type="Pfam" id="PF05871">
    <property type="entry name" value="ESCRT-II"/>
    <property type="match status" value="2"/>
</dbReference>
<dbReference type="EMBL" id="FMWP01000014">
    <property type="protein sequence ID" value="SCZ91018.1"/>
    <property type="molecule type" value="Genomic_DNA"/>
</dbReference>
<dbReference type="Gene3D" id="1.10.10.10">
    <property type="entry name" value="Winged helix-like DNA-binding domain superfamily/Winged helix DNA-binding domain"/>
    <property type="match status" value="1"/>
</dbReference>
<keyword evidence="2" id="KW-0813">Transport</keyword>
<reference evidence="7" key="1">
    <citation type="submission" date="2016-10" db="EMBL/GenBank/DDBJ databases">
        <authorList>
            <person name="Jeantristanb JTB J.-T."/>
            <person name="Ricardo R."/>
        </authorList>
    </citation>
    <scope>NUCLEOTIDE SEQUENCE [LARGE SCALE GENOMIC DNA]</scope>
</reference>
<feature type="region of interest" description="Disordered" evidence="5">
    <location>
        <begin position="1"/>
        <end position="23"/>
    </location>
</feature>
<protein>
    <recommendedName>
        <fullName evidence="4">ESCRT-II complex subunit VPS25</fullName>
    </recommendedName>
</protein>
<dbReference type="InterPro" id="IPR008570">
    <property type="entry name" value="ESCRT-II_cplx_Vps25-sub"/>
</dbReference>
<keyword evidence="7" id="KW-1185">Reference proteome</keyword>